<dbReference type="InterPro" id="IPR003660">
    <property type="entry name" value="HAMP_dom"/>
</dbReference>
<evidence type="ECO:0000313" key="9">
    <source>
        <dbReference type="Proteomes" id="UP000295726"/>
    </source>
</evidence>
<comment type="caution">
    <text evidence="8">The sequence shown here is derived from an EMBL/GenBank/DDBJ whole genome shotgun (WGS) entry which is preliminary data.</text>
</comment>
<feature type="coiled-coil region" evidence="5">
    <location>
        <begin position="316"/>
        <end position="350"/>
    </location>
</feature>
<keyword evidence="4 8" id="KW-0418">Kinase</keyword>
<dbReference type="PANTHER" id="PTHR34220:SF7">
    <property type="entry name" value="SENSOR HISTIDINE KINASE YPDA"/>
    <property type="match status" value="1"/>
</dbReference>
<dbReference type="InterPro" id="IPR050640">
    <property type="entry name" value="Bact_2-comp_sensor_kinase"/>
</dbReference>
<dbReference type="CDD" id="cd06225">
    <property type="entry name" value="HAMP"/>
    <property type="match status" value="1"/>
</dbReference>
<feature type="transmembrane region" description="Helical" evidence="6">
    <location>
        <begin position="12"/>
        <end position="35"/>
    </location>
</feature>
<evidence type="ECO:0000256" key="5">
    <source>
        <dbReference type="SAM" id="Coils"/>
    </source>
</evidence>
<dbReference type="SUPFAM" id="SSF55874">
    <property type="entry name" value="ATPase domain of HSP90 chaperone/DNA topoisomerase II/histidine kinase"/>
    <property type="match status" value="1"/>
</dbReference>
<dbReference type="InterPro" id="IPR036890">
    <property type="entry name" value="HATPase_C_sf"/>
</dbReference>
<dbReference type="PROSITE" id="PS50885">
    <property type="entry name" value="HAMP"/>
    <property type="match status" value="1"/>
</dbReference>
<dbReference type="GO" id="GO:0000155">
    <property type="term" value="F:phosphorelay sensor kinase activity"/>
    <property type="evidence" value="ECO:0007669"/>
    <property type="project" value="InterPro"/>
</dbReference>
<dbReference type="InterPro" id="IPR003594">
    <property type="entry name" value="HATPase_dom"/>
</dbReference>
<keyword evidence="9" id="KW-1185">Reference proteome</keyword>
<keyword evidence="6" id="KW-0472">Membrane</keyword>
<evidence type="ECO:0000256" key="4">
    <source>
        <dbReference type="ARBA" id="ARBA00022777"/>
    </source>
</evidence>
<dbReference type="Pfam" id="PF06580">
    <property type="entry name" value="His_kinase"/>
    <property type="match status" value="1"/>
</dbReference>
<keyword evidence="5" id="KW-0175">Coiled coil</keyword>
<evidence type="ECO:0000256" key="3">
    <source>
        <dbReference type="ARBA" id="ARBA00022679"/>
    </source>
</evidence>
<keyword evidence="3" id="KW-0808">Transferase</keyword>
<proteinExistence type="predicted"/>
<sequence>MRRRFKSIKNRIIFFFMGITIFQIVVMAIVTEVYLRPSMMELYSNHLERFTESALLQAVTEKNKMETYMVNIIGDPEIQNFLEQANQTEGKTKPVFKTELRNKILSYTDYDNIIQGIYLLDNQGRIYSNLGEGKMSDFLKSNPENTIRKDASAVWYGSDKDNQLTVYRIINNNTTDLTRKIGVVCMMIDKKEFMGRMEQFLMDENSSYRLYATKDELNLTQGEPEAENKIAVSCTEKMEGWVLTAEIEKAVAYKSVYTILKVIMAELVCLLLISIVLIVYLSGRITKPISDMKKAMKQIGEGGKRVKVPISGDDEIGQLGKTLNAMSSEIEELLEKVIRDEKERNYLELETMQYQINPHFLYNALDSIAMFARKNNDRQCAELAIALSDFFRISLSQGMEIIRLKDELAQVSAYLEIQSIRFPGQLSWNIELPSGLENVRVMKCIVQPAVENSVYHGLRDAGRKGRIIIRCKKQEEDLIIEVQDNGIGMLPNQLDALREKLQADSEKQEERQQGGYGLWNVHQRLRLMYGSKSGITVNSEWEEGTFVTLCLEGVLKEKEDTHEKSKISSGQEYCD</sequence>
<evidence type="ECO:0000313" key="8">
    <source>
        <dbReference type="EMBL" id="TCS77107.1"/>
    </source>
</evidence>
<organism evidence="8 9">
    <name type="scientific">Muricomes intestini</name>
    <dbReference type="NCBI Taxonomy" id="1796634"/>
    <lineage>
        <taxon>Bacteria</taxon>
        <taxon>Bacillati</taxon>
        <taxon>Bacillota</taxon>
        <taxon>Clostridia</taxon>
        <taxon>Lachnospirales</taxon>
        <taxon>Lachnospiraceae</taxon>
        <taxon>Muricomes</taxon>
    </lineage>
</organism>
<dbReference type="PANTHER" id="PTHR34220">
    <property type="entry name" value="SENSOR HISTIDINE KINASE YPDA"/>
    <property type="match status" value="1"/>
</dbReference>
<dbReference type="InterPro" id="IPR010559">
    <property type="entry name" value="Sig_transdc_His_kin_internal"/>
</dbReference>
<dbReference type="SMART" id="SM00304">
    <property type="entry name" value="HAMP"/>
    <property type="match status" value="1"/>
</dbReference>
<evidence type="ECO:0000259" key="7">
    <source>
        <dbReference type="PROSITE" id="PS50885"/>
    </source>
</evidence>
<feature type="transmembrane region" description="Helical" evidence="6">
    <location>
        <begin position="262"/>
        <end position="283"/>
    </location>
</feature>
<comment type="subcellular location">
    <subcellularLocation>
        <location evidence="1">Membrane</location>
    </subcellularLocation>
</comment>
<gene>
    <name evidence="8" type="ORF">EDD59_12028</name>
</gene>
<dbReference type="Proteomes" id="UP000295726">
    <property type="component" value="Unassembled WGS sequence"/>
</dbReference>
<dbReference type="Gene3D" id="6.10.340.10">
    <property type="match status" value="1"/>
</dbReference>
<keyword evidence="6" id="KW-1133">Transmembrane helix</keyword>
<keyword evidence="2" id="KW-0597">Phosphoprotein</keyword>
<dbReference type="Pfam" id="PF02518">
    <property type="entry name" value="HATPase_c"/>
    <property type="match status" value="1"/>
</dbReference>
<accession>A0A4R3K394</accession>
<keyword evidence="6" id="KW-0812">Transmembrane</keyword>
<reference evidence="8 9" key="1">
    <citation type="submission" date="2019-03" db="EMBL/GenBank/DDBJ databases">
        <title>Genomic Encyclopedia of Type Strains, Phase IV (KMG-IV): sequencing the most valuable type-strain genomes for metagenomic binning, comparative biology and taxonomic classification.</title>
        <authorList>
            <person name="Goeker M."/>
        </authorList>
    </citation>
    <scope>NUCLEOTIDE SEQUENCE [LARGE SCALE GENOMIC DNA]</scope>
    <source>
        <strain evidence="8 9">DSM 29489</strain>
    </source>
</reference>
<protein>
    <submittedName>
        <fullName evidence="8">Histidine kinase/DNA gyrase B/HSP90-like ATPase</fullName>
    </submittedName>
</protein>
<evidence type="ECO:0000256" key="6">
    <source>
        <dbReference type="SAM" id="Phobius"/>
    </source>
</evidence>
<dbReference type="Pfam" id="PF00672">
    <property type="entry name" value="HAMP"/>
    <property type="match status" value="1"/>
</dbReference>
<name>A0A4R3K394_9FIRM</name>
<dbReference type="GO" id="GO:0016020">
    <property type="term" value="C:membrane"/>
    <property type="evidence" value="ECO:0007669"/>
    <property type="project" value="UniProtKB-SubCell"/>
</dbReference>
<evidence type="ECO:0000256" key="2">
    <source>
        <dbReference type="ARBA" id="ARBA00022553"/>
    </source>
</evidence>
<dbReference type="EMBL" id="SLZZ01000020">
    <property type="protein sequence ID" value="TCS77107.1"/>
    <property type="molecule type" value="Genomic_DNA"/>
</dbReference>
<dbReference type="SUPFAM" id="SSF158472">
    <property type="entry name" value="HAMP domain-like"/>
    <property type="match status" value="1"/>
</dbReference>
<feature type="domain" description="HAMP" evidence="7">
    <location>
        <begin position="283"/>
        <end position="335"/>
    </location>
</feature>
<dbReference type="Gene3D" id="3.30.565.10">
    <property type="entry name" value="Histidine kinase-like ATPase, C-terminal domain"/>
    <property type="match status" value="1"/>
</dbReference>
<dbReference type="OrthoDB" id="9776552at2"/>
<dbReference type="SMART" id="SM00387">
    <property type="entry name" value="HATPase_c"/>
    <property type="match status" value="1"/>
</dbReference>
<dbReference type="AlphaFoldDB" id="A0A4R3K394"/>
<evidence type="ECO:0000256" key="1">
    <source>
        <dbReference type="ARBA" id="ARBA00004370"/>
    </source>
</evidence>